<dbReference type="Gene3D" id="3.30.530.20">
    <property type="match status" value="1"/>
</dbReference>
<accession>A0ABR2RU66</accession>
<protein>
    <submittedName>
        <fullName evidence="1">Uncharacterized protein</fullName>
    </submittedName>
</protein>
<organism evidence="1 2">
    <name type="scientific">Hibiscus sabdariffa</name>
    <name type="common">roselle</name>
    <dbReference type="NCBI Taxonomy" id="183260"/>
    <lineage>
        <taxon>Eukaryota</taxon>
        <taxon>Viridiplantae</taxon>
        <taxon>Streptophyta</taxon>
        <taxon>Embryophyta</taxon>
        <taxon>Tracheophyta</taxon>
        <taxon>Spermatophyta</taxon>
        <taxon>Magnoliopsida</taxon>
        <taxon>eudicotyledons</taxon>
        <taxon>Gunneridae</taxon>
        <taxon>Pentapetalae</taxon>
        <taxon>rosids</taxon>
        <taxon>malvids</taxon>
        <taxon>Malvales</taxon>
        <taxon>Malvaceae</taxon>
        <taxon>Malvoideae</taxon>
        <taxon>Hibiscus</taxon>
    </lineage>
</organism>
<sequence length="76" mass="8355">MKSRLSHDSLVEVPVAVVWDVYRGLQLGKLLNQLLRDVIGTVEVVYGDGGVGTILKFTFPPDHVTTYVVLLDDKGT</sequence>
<evidence type="ECO:0000313" key="1">
    <source>
        <dbReference type="EMBL" id="KAK9016343.1"/>
    </source>
</evidence>
<dbReference type="EMBL" id="JBBPBN010000020">
    <property type="protein sequence ID" value="KAK9016343.1"/>
    <property type="molecule type" value="Genomic_DNA"/>
</dbReference>
<name>A0ABR2RU66_9ROSI</name>
<comment type="caution">
    <text evidence="1">The sequence shown here is derived from an EMBL/GenBank/DDBJ whole genome shotgun (WGS) entry which is preliminary data.</text>
</comment>
<keyword evidence="2" id="KW-1185">Reference proteome</keyword>
<proteinExistence type="predicted"/>
<dbReference type="InterPro" id="IPR023393">
    <property type="entry name" value="START-like_dom_sf"/>
</dbReference>
<gene>
    <name evidence="1" type="ORF">V6N11_078844</name>
</gene>
<evidence type="ECO:0000313" key="2">
    <source>
        <dbReference type="Proteomes" id="UP001396334"/>
    </source>
</evidence>
<dbReference type="Proteomes" id="UP001396334">
    <property type="component" value="Unassembled WGS sequence"/>
</dbReference>
<reference evidence="1 2" key="1">
    <citation type="journal article" date="2024" name="G3 (Bethesda)">
        <title>Genome assembly of Hibiscus sabdariffa L. provides insights into metabolisms of medicinal natural products.</title>
        <authorList>
            <person name="Kim T."/>
        </authorList>
    </citation>
    <scope>NUCLEOTIDE SEQUENCE [LARGE SCALE GENOMIC DNA]</scope>
    <source>
        <strain evidence="1">TK-2024</strain>
        <tissue evidence="1">Old leaves</tissue>
    </source>
</reference>
<dbReference type="SUPFAM" id="SSF55961">
    <property type="entry name" value="Bet v1-like"/>
    <property type="match status" value="1"/>
</dbReference>